<name>A0A7X6BMQ9_9CAUL</name>
<dbReference type="RefSeq" id="WP_168045505.1">
    <property type="nucleotide sequence ID" value="NZ_JAATJM010000001.1"/>
</dbReference>
<evidence type="ECO:0000313" key="3">
    <source>
        <dbReference type="EMBL" id="NJC40642.1"/>
    </source>
</evidence>
<feature type="signal peptide" evidence="2">
    <location>
        <begin position="1"/>
        <end position="19"/>
    </location>
</feature>
<keyword evidence="4" id="KW-1185">Reference proteome</keyword>
<keyword evidence="2" id="KW-0732">Signal</keyword>
<evidence type="ECO:0000256" key="1">
    <source>
        <dbReference type="SAM" id="MobiDB-lite"/>
    </source>
</evidence>
<proteinExistence type="predicted"/>
<evidence type="ECO:0000256" key="2">
    <source>
        <dbReference type="SAM" id="SignalP"/>
    </source>
</evidence>
<organism evidence="3 4">
    <name type="scientific">Brevundimonas alba</name>
    <dbReference type="NCBI Taxonomy" id="74314"/>
    <lineage>
        <taxon>Bacteria</taxon>
        <taxon>Pseudomonadati</taxon>
        <taxon>Pseudomonadota</taxon>
        <taxon>Alphaproteobacteria</taxon>
        <taxon>Caulobacterales</taxon>
        <taxon>Caulobacteraceae</taxon>
        <taxon>Brevundimonas</taxon>
    </lineage>
</organism>
<gene>
    <name evidence="3" type="ORF">GGQ87_000900</name>
</gene>
<sequence>MKPLLLAAAVLLLPAAAHAQVAAGAVPNTFDGPAAQTAPAQPAPAPAAPAVSNTPANAASEEMLRTLIAGAQAGAMDYSLMTEGLAAAIKPQEATVTPLIQGFGALVSLDFVGSQNGIDVFSAVFANAATQWLIGIDEGKVSALRFRPAE</sequence>
<dbReference type="AlphaFoldDB" id="A0A7X6BMQ9"/>
<reference evidence="3 4" key="1">
    <citation type="submission" date="2020-03" db="EMBL/GenBank/DDBJ databases">
        <title>Genomic Encyclopedia of Type Strains, Phase IV (KMG-IV): sequencing the most valuable type-strain genomes for metagenomic binning, comparative biology and taxonomic classification.</title>
        <authorList>
            <person name="Goeker M."/>
        </authorList>
    </citation>
    <scope>NUCLEOTIDE SEQUENCE [LARGE SCALE GENOMIC DNA]</scope>
    <source>
        <strain evidence="3 4">DSM 4736</strain>
    </source>
</reference>
<dbReference type="EMBL" id="JAATJM010000001">
    <property type="protein sequence ID" value="NJC40642.1"/>
    <property type="molecule type" value="Genomic_DNA"/>
</dbReference>
<comment type="caution">
    <text evidence="3">The sequence shown here is derived from an EMBL/GenBank/DDBJ whole genome shotgun (WGS) entry which is preliminary data.</text>
</comment>
<feature type="chain" id="PRO_5031571372" evidence="2">
    <location>
        <begin position="20"/>
        <end position="150"/>
    </location>
</feature>
<dbReference type="Proteomes" id="UP000587415">
    <property type="component" value="Unassembled WGS sequence"/>
</dbReference>
<evidence type="ECO:0000313" key="4">
    <source>
        <dbReference type="Proteomes" id="UP000587415"/>
    </source>
</evidence>
<feature type="region of interest" description="Disordered" evidence="1">
    <location>
        <begin position="33"/>
        <end position="56"/>
    </location>
</feature>
<protein>
    <submittedName>
        <fullName evidence="3">Uncharacterized protein</fullName>
    </submittedName>
</protein>
<accession>A0A7X6BMQ9</accession>